<gene>
    <name evidence="2" type="ORF">Mp_5g22080</name>
</gene>
<keyword evidence="1" id="KW-1133">Transmembrane helix</keyword>
<evidence type="ECO:0000313" key="3">
    <source>
        <dbReference type="Proteomes" id="UP001162541"/>
    </source>
</evidence>
<name>A0AAF6BL02_MARPO</name>
<dbReference type="EMBL" id="AP019870">
    <property type="protein sequence ID" value="BBN12686.1"/>
    <property type="molecule type" value="Genomic_DNA"/>
</dbReference>
<keyword evidence="1" id="KW-0812">Transmembrane</keyword>
<reference evidence="3" key="1">
    <citation type="journal article" date="2020" name="Curr. Biol.">
        <title>Chromatin organization in early land plants reveals an ancestral association between H3K27me3, transposons, and constitutive heterochromatin.</title>
        <authorList>
            <person name="Montgomery S.A."/>
            <person name="Tanizawa Y."/>
            <person name="Galik B."/>
            <person name="Wang N."/>
            <person name="Ito T."/>
            <person name="Mochizuki T."/>
            <person name="Akimcheva S."/>
            <person name="Bowman J.L."/>
            <person name="Cognat V."/>
            <person name="Marechal-Drouard L."/>
            <person name="Ekker H."/>
            <person name="Hong S.F."/>
            <person name="Kohchi T."/>
            <person name="Lin S.S."/>
            <person name="Liu L.D."/>
            <person name="Nakamura Y."/>
            <person name="Valeeva L.R."/>
            <person name="Shakirov E.V."/>
            <person name="Shippen D.E."/>
            <person name="Wei W.L."/>
            <person name="Yagura M."/>
            <person name="Yamaoka S."/>
            <person name="Yamato K.T."/>
            <person name="Liu C."/>
            <person name="Berger F."/>
        </authorList>
    </citation>
    <scope>NUCLEOTIDE SEQUENCE [LARGE SCALE GENOMIC DNA]</scope>
    <source>
        <strain evidence="3">Tak-1</strain>
    </source>
</reference>
<dbReference type="AlphaFoldDB" id="A0AAF6BL02"/>
<feature type="transmembrane region" description="Helical" evidence="1">
    <location>
        <begin position="62"/>
        <end position="84"/>
    </location>
</feature>
<dbReference type="PANTHER" id="PTHR31389">
    <property type="entry name" value="LD39211P"/>
    <property type="match status" value="1"/>
</dbReference>
<protein>
    <submittedName>
        <fullName evidence="2">Uncharacterized protein</fullName>
    </submittedName>
</protein>
<accession>A0AAF6BL02</accession>
<dbReference type="Proteomes" id="UP001162541">
    <property type="component" value="Chromosome 5"/>
</dbReference>
<evidence type="ECO:0000313" key="2">
    <source>
        <dbReference type="EMBL" id="BBN12686.1"/>
    </source>
</evidence>
<organism evidence="2 3">
    <name type="scientific">Marchantia polymorpha subsp. ruderalis</name>
    <dbReference type="NCBI Taxonomy" id="1480154"/>
    <lineage>
        <taxon>Eukaryota</taxon>
        <taxon>Viridiplantae</taxon>
        <taxon>Streptophyta</taxon>
        <taxon>Embryophyta</taxon>
        <taxon>Marchantiophyta</taxon>
        <taxon>Marchantiopsida</taxon>
        <taxon>Marchantiidae</taxon>
        <taxon>Marchantiales</taxon>
        <taxon>Marchantiaceae</taxon>
        <taxon>Marchantia</taxon>
    </lineage>
</organism>
<sequence>MTLSEQCVSRRDPKCKVLKSAYGSVAREGCRLPGYGSCKPTISKLKNLCADRLRRPEGLKSNCALSCIWIIVTLLSLFAALHLGTSLTHGQLLSSAKIEGRRVSYFLGRNWRRLTGISSSNYTYPGLVPPYVNDSFCSVPSRADLDPQHGLVNQSANGPEFPLCLAVSIGDDGSRPQGKALPYQLVYTRLFGALKEEVEASRARSGDKNKEDVQVLVGVDFGSVVCKMLRDHAEEVPGMSAQCRTFEELEAGTRCGLLVLGRSQRFVPQMSPLFSRAVEWKKRRSVDLDCPNPQHEPPAIPEKDWQPTVVTGFSSNHMAVGLLMLRSLGRAAKEGTSGLFNVSVVVYAMEVFLPEHQKLLDCVLDELNHEYNVRAEMRLFDFSAHPKWMRINQDLGYFGGTGEYAWKAIMVHTILRERGIAVWADAGDRFKDTDSLVETLKVLKATGFVSRKSHGTVWTRTHPLHLKFLRANLPGIWDQENCEAAIVGFTLKKYKEIARPWFECSTIRQCIAPDGSDRSNHRQDQAALTLLSILSRNPCEGAHNNFGHHLDDHPIDTAVTPGVYTTHCYVDPLRLDLPQGTHLDQAEHSGPYLWH</sequence>
<evidence type="ECO:0000256" key="1">
    <source>
        <dbReference type="SAM" id="Phobius"/>
    </source>
</evidence>
<keyword evidence="1" id="KW-0472">Membrane</keyword>
<proteinExistence type="predicted"/>
<dbReference type="PANTHER" id="PTHR31389:SF4">
    <property type="entry name" value="LD39211P"/>
    <property type="match status" value="1"/>
</dbReference>